<accession>A0A0L0NEW7</accession>
<comment type="caution">
    <text evidence="2">The sequence shown here is derived from an EMBL/GenBank/DDBJ whole genome shotgun (WGS) entry which is preliminary data.</text>
</comment>
<gene>
    <name evidence="2" type="ORF">TOPH_02528</name>
</gene>
<dbReference type="CDD" id="cd12261">
    <property type="entry name" value="RRM1_3_MRN1"/>
    <property type="match status" value="1"/>
</dbReference>
<organism evidence="2 3">
    <name type="scientific">Tolypocladium ophioglossoides (strain CBS 100239)</name>
    <name type="common">Snaketongue truffleclub</name>
    <name type="synonym">Elaphocordyceps ophioglossoides</name>
    <dbReference type="NCBI Taxonomy" id="1163406"/>
    <lineage>
        <taxon>Eukaryota</taxon>
        <taxon>Fungi</taxon>
        <taxon>Dikarya</taxon>
        <taxon>Ascomycota</taxon>
        <taxon>Pezizomycotina</taxon>
        <taxon>Sordariomycetes</taxon>
        <taxon>Hypocreomycetidae</taxon>
        <taxon>Hypocreales</taxon>
        <taxon>Ophiocordycipitaceae</taxon>
        <taxon>Tolypocladium</taxon>
    </lineage>
</organism>
<feature type="region of interest" description="Disordered" evidence="1">
    <location>
        <begin position="162"/>
        <end position="182"/>
    </location>
</feature>
<proteinExistence type="predicted"/>
<evidence type="ECO:0000256" key="1">
    <source>
        <dbReference type="SAM" id="MobiDB-lite"/>
    </source>
</evidence>
<sequence>MASLRTETNASRFRNQFVSGCSPSLADDPTAVRIARLEYDGLIEIAQKYVRASIANLCQNLINGGVGEETIQLSAGPAPPAPAPQAQDDPPAVGTLASRYPNTAARTTPGSEKPAAVLQQGPIPPAVSNVRRHTGHYYGNENTHLDWEDAFESLDEAPDASEATTEAIRAPEVSSPCHAPAPTRFEREATRSIQLLNLTDGTTHADITSTLRGGMLIEVYLRARDNSAVISFLHGVDAQAFYEHARRNGLYVKNQRVDVRWNNVQFTLPGHTAHKIGLGATRNLVIRRCSPTLTEQGLRDDLEHIHNLVVIKVEFIGDCCYISTNSVHNAVFARLCMMSRREYKGSRIEWAFDECAQPLDRMALTKRRSMVPTAANMKPMNPMANRFEVLKLED</sequence>
<dbReference type="Proteomes" id="UP000036947">
    <property type="component" value="Unassembled WGS sequence"/>
</dbReference>
<feature type="compositionally biased region" description="Polar residues" evidence="1">
    <location>
        <begin position="100"/>
        <end position="110"/>
    </location>
</feature>
<evidence type="ECO:0000313" key="2">
    <source>
        <dbReference type="EMBL" id="KND92603.1"/>
    </source>
</evidence>
<dbReference type="OrthoDB" id="2935572at2759"/>
<dbReference type="EMBL" id="LFRF01000005">
    <property type="protein sequence ID" value="KND92603.1"/>
    <property type="molecule type" value="Genomic_DNA"/>
</dbReference>
<protein>
    <submittedName>
        <fullName evidence="2">Negative regulator of differentiation 1</fullName>
    </submittedName>
</protein>
<keyword evidence="3" id="KW-1185">Reference proteome</keyword>
<dbReference type="AlphaFoldDB" id="A0A0L0NEW7"/>
<feature type="region of interest" description="Disordered" evidence="1">
    <location>
        <begin position="73"/>
        <end position="123"/>
    </location>
</feature>
<name>A0A0L0NEW7_TOLOC</name>
<dbReference type="STRING" id="1163406.A0A0L0NEW7"/>
<reference evidence="2 3" key="1">
    <citation type="journal article" date="2015" name="BMC Genomics">
        <title>The genome of the truffle-parasite Tolypocladium ophioglossoides and the evolution of antifungal peptaibiotics.</title>
        <authorList>
            <person name="Quandt C.A."/>
            <person name="Bushley K.E."/>
            <person name="Spatafora J.W."/>
        </authorList>
    </citation>
    <scope>NUCLEOTIDE SEQUENCE [LARGE SCALE GENOMIC DNA]</scope>
    <source>
        <strain evidence="2 3">CBS 100239</strain>
    </source>
</reference>
<evidence type="ECO:0000313" key="3">
    <source>
        <dbReference type="Proteomes" id="UP000036947"/>
    </source>
</evidence>